<keyword evidence="1" id="KW-0732">Signal</keyword>
<dbReference type="Proteomes" id="UP001497497">
    <property type="component" value="Unassembled WGS sequence"/>
</dbReference>
<dbReference type="AlphaFoldDB" id="A0AAV2HWJ9"/>
<keyword evidence="3" id="KW-1185">Reference proteome</keyword>
<sequence>MWSLILTLLALGHVTCVLGILPLKNRWNPWNPGNPKWPPFVVSKRDAGLDIRDTINKDNDFGDRNVISKRDVEKRIYYQPIDSQPWEPDWQSPLQPPVYSKRENGLDARAAINKDNDFGDRNVISKRDVEKRVYLPYPRPWRPWGKPWGNPWKLPQPSLG</sequence>
<accession>A0AAV2HWJ9</accession>
<reference evidence="2 3" key="1">
    <citation type="submission" date="2024-04" db="EMBL/GenBank/DDBJ databases">
        <authorList>
            <consortium name="Genoscope - CEA"/>
            <person name="William W."/>
        </authorList>
    </citation>
    <scope>NUCLEOTIDE SEQUENCE [LARGE SCALE GENOMIC DNA]</scope>
</reference>
<name>A0AAV2HWJ9_LYMST</name>
<dbReference type="EMBL" id="CAXITT010000276">
    <property type="protein sequence ID" value="CAL1537816.1"/>
    <property type="molecule type" value="Genomic_DNA"/>
</dbReference>
<feature type="chain" id="PRO_5043618011" evidence="1">
    <location>
        <begin position="20"/>
        <end position="160"/>
    </location>
</feature>
<proteinExistence type="predicted"/>
<evidence type="ECO:0000313" key="2">
    <source>
        <dbReference type="EMBL" id="CAL1537816.1"/>
    </source>
</evidence>
<evidence type="ECO:0000256" key="1">
    <source>
        <dbReference type="SAM" id="SignalP"/>
    </source>
</evidence>
<feature type="signal peptide" evidence="1">
    <location>
        <begin position="1"/>
        <end position="19"/>
    </location>
</feature>
<gene>
    <name evidence="2" type="ORF">GSLYS_00011718001</name>
</gene>
<comment type="caution">
    <text evidence="2">The sequence shown here is derived from an EMBL/GenBank/DDBJ whole genome shotgun (WGS) entry which is preliminary data.</text>
</comment>
<organism evidence="2 3">
    <name type="scientific">Lymnaea stagnalis</name>
    <name type="common">Great pond snail</name>
    <name type="synonym">Helix stagnalis</name>
    <dbReference type="NCBI Taxonomy" id="6523"/>
    <lineage>
        <taxon>Eukaryota</taxon>
        <taxon>Metazoa</taxon>
        <taxon>Spiralia</taxon>
        <taxon>Lophotrochozoa</taxon>
        <taxon>Mollusca</taxon>
        <taxon>Gastropoda</taxon>
        <taxon>Heterobranchia</taxon>
        <taxon>Euthyneura</taxon>
        <taxon>Panpulmonata</taxon>
        <taxon>Hygrophila</taxon>
        <taxon>Lymnaeoidea</taxon>
        <taxon>Lymnaeidae</taxon>
        <taxon>Lymnaea</taxon>
    </lineage>
</organism>
<evidence type="ECO:0000313" key="3">
    <source>
        <dbReference type="Proteomes" id="UP001497497"/>
    </source>
</evidence>
<protein>
    <submittedName>
        <fullName evidence="2">Uncharacterized protein</fullName>
    </submittedName>
</protein>